<gene>
    <name evidence="2" type="ORF">PanWU01x14_248250</name>
</gene>
<accession>A0A2P5BDN8</accession>
<organism evidence="2 3">
    <name type="scientific">Parasponia andersonii</name>
    <name type="common">Sponia andersonii</name>
    <dbReference type="NCBI Taxonomy" id="3476"/>
    <lineage>
        <taxon>Eukaryota</taxon>
        <taxon>Viridiplantae</taxon>
        <taxon>Streptophyta</taxon>
        <taxon>Embryophyta</taxon>
        <taxon>Tracheophyta</taxon>
        <taxon>Spermatophyta</taxon>
        <taxon>Magnoliopsida</taxon>
        <taxon>eudicotyledons</taxon>
        <taxon>Gunneridae</taxon>
        <taxon>Pentapetalae</taxon>
        <taxon>rosids</taxon>
        <taxon>fabids</taxon>
        <taxon>Rosales</taxon>
        <taxon>Cannabaceae</taxon>
        <taxon>Parasponia</taxon>
    </lineage>
</organism>
<proteinExistence type="predicted"/>
<keyword evidence="3" id="KW-1185">Reference proteome</keyword>
<dbReference type="AlphaFoldDB" id="A0A2P5BDN8"/>
<comment type="caution">
    <text evidence="2">The sequence shown here is derived from an EMBL/GenBank/DDBJ whole genome shotgun (WGS) entry which is preliminary data.</text>
</comment>
<sequence>MFLLLTLRAWRKEKEREKGRSIEARHRTTSLSLDPHACPCSSRAANQSTPATLAASSFVRPPSNLPLAPLDSSRRRHHFPTSLD</sequence>
<dbReference type="EMBL" id="JXTB01000303">
    <property type="protein sequence ID" value="PON46909.1"/>
    <property type="molecule type" value="Genomic_DNA"/>
</dbReference>
<evidence type="ECO:0000256" key="1">
    <source>
        <dbReference type="SAM" id="MobiDB-lite"/>
    </source>
</evidence>
<evidence type="ECO:0000313" key="3">
    <source>
        <dbReference type="Proteomes" id="UP000237105"/>
    </source>
</evidence>
<feature type="compositionally biased region" description="Basic residues" evidence="1">
    <location>
        <begin position="74"/>
        <end position="84"/>
    </location>
</feature>
<name>A0A2P5BDN8_PARAD</name>
<evidence type="ECO:0000313" key="2">
    <source>
        <dbReference type="EMBL" id="PON46909.1"/>
    </source>
</evidence>
<dbReference type="Proteomes" id="UP000237105">
    <property type="component" value="Unassembled WGS sequence"/>
</dbReference>
<protein>
    <submittedName>
        <fullName evidence="2">Uncharacterized protein</fullName>
    </submittedName>
</protein>
<feature type="non-terminal residue" evidence="2">
    <location>
        <position position="84"/>
    </location>
</feature>
<feature type="region of interest" description="Disordered" evidence="1">
    <location>
        <begin position="52"/>
        <end position="84"/>
    </location>
</feature>
<reference evidence="3" key="1">
    <citation type="submission" date="2016-06" db="EMBL/GenBank/DDBJ databases">
        <title>Parallel loss of symbiosis genes in relatives of nitrogen-fixing non-legume Parasponia.</title>
        <authorList>
            <person name="Van Velzen R."/>
            <person name="Holmer R."/>
            <person name="Bu F."/>
            <person name="Rutten L."/>
            <person name="Van Zeijl A."/>
            <person name="Liu W."/>
            <person name="Santuari L."/>
            <person name="Cao Q."/>
            <person name="Sharma T."/>
            <person name="Shen D."/>
            <person name="Roswanjaya Y."/>
            <person name="Wardhani T."/>
            <person name="Kalhor M.S."/>
            <person name="Jansen J."/>
            <person name="Van den Hoogen J."/>
            <person name="Gungor B."/>
            <person name="Hartog M."/>
            <person name="Hontelez J."/>
            <person name="Verver J."/>
            <person name="Yang W.-C."/>
            <person name="Schijlen E."/>
            <person name="Repin R."/>
            <person name="Schilthuizen M."/>
            <person name="Schranz E."/>
            <person name="Heidstra R."/>
            <person name="Miyata K."/>
            <person name="Fedorova E."/>
            <person name="Kohlen W."/>
            <person name="Bisseling T."/>
            <person name="Smit S."/>
            <person name="Geurts R."/>
        </authorList>
    </citation>
    <scope>NUCLEOTIDE SEQUENCE [LARGE SCALE GENOMIC DNA]</scope>
    <source>
        <strain evidence="3">cv. WU1-14</strain>
    </source>
</reference>